<name>Q2S983_HAHCH</name>
<evidence type="ECO:0000313" key="3">
    <source>
        <dbReference type="Proteomes" id="UP000000238"/>
    </source>
</evidence>
<protein>
    <recommendedName>
        <fullName evidence="4">MSHA pilin protein MshD</fullName>
    </recommendedName>
</protein>
<evidence type="ECO:0000256" key="1">
    <source>
        <dbReference type="SAM" id="Phobius"/>
    </source>
</evidence>
<dbReference type="RefSeq" id="WP_011399849.1">
    <property type="nucleotide sequence ID" value="NC_007645.1"/>
</dbReference>
<organism evidence="2 3">
    <name type="scientific">Hahella chejuensis (strain KCTC 2396)</name>
    <dbReference type="NCBI Taxonomy" id="349521"/>
    <lineage>
        <taxon>Bacteria</taxon>
        <taxon>Pseudomonadati</taxon>
        <taxon>Pseudomonadota</taxon>
        <taxon>Gammaproteobacteria</taxon>
        <taxon>Oceanospirillales</taxon>
        <taxon>Hahellaceae</taxon>
        <taxon>Hahella</taxon>
    </lineage>
</organism>
<dbReference type="PROSITE" id="PS00409">
    <property type="entry name" value="PROKAR_NTER_METHYL"/>
    <property type="match status" value="1"/>
</dbReference>
<dbReference type="OrthoDB" id="5593857at2"/>
<evidence type="ECO:0008006" key="4">
    <source>
        <dbReference type="Google" id="ProtNLM"/>
    </source>
</evidence>
<sequence length="167" mass="17750">MKAFANPERQRGVTLVELVITIIVIGVALVAIVTAMSGSIGRSSDVLLRNRTIQLAQAYLDEILGKRYDEATPSGGAPPVTSCNIVTEEGSRDEYDDVDDYDGVLNEAPRSQTDADFNNYPGYLVSVSVTCAGADIGLSASNAKLVRVTITPPSGPAMTFSAYRANF</sequence>
<dbReference type="InterPro" id="IPR045584">
    <property type="entry name" value="Pilin-like"/>
</dbReference>
<accession>Q2S983</accession>
<dbReference type="HOGENOM" id="CLU_110706_2_0_6"/>
<dbReference type="Pfam" id="PF07963">
    <property type="entry name" value="N_methyl"/>
    <property type="match status" value="1"/>
</dbReference>
<keyword evidence="3" id="KW-1185">Reference proteome</keyword>
<proteinExistence type="predicted"/>
<dbReference type="NCBIfam" id="TIGR02532">
    <property type="entry name" value="IV_pilin_GFxxxE"/>
    <property type="match status" value="1"/>
</dbReference>
<gene>
    <name evidence="2" type="ordered locus">HCH_06143</name>
</gene>
<dbReference type="AlphaFoldDB" id="Q2S983"/>
<keyword evidence="1" id="KW-0472">Membrane</keyword>
<dbReference type="eggNOG" id="COG2165">
    <property type="taxonomic scope" value="Bacteria"/>
</dbReference>
<evidence type="ECO:0000313" key="2">
    <source>
        <dbReference type="EMBL" id="ABC32791.1"/>
    </source>
</evidence>
<keyword evidence="1" id="KW-1133">Transmembrane helix</keyword>
<reference evidence="2 3" key="1">
    <citation type="journal article" date="2005" name="Nucleic Acids Res.">
        <title>Genomic blueprint of Hahella chejuensis, a marine microbe producing an algicidal agent.</title>
        <authorList>
            <person name="Jeong H."/>
            <person name="Yim J.H."/>
            <person name="Lee C."/>
            <person name="Choi S.-H."/>
            <person name="Park Y.K."/>
            <person name="Yoon S.H."/>
            <person name="Hur C.-G."/>
            <person name="Kang H.-Y."/>
            <person name="Kim D."/>
            <person name="Lee H.H."/>
            <person name="Park K.H."/>
            <person name="Park S.-H."/>
            <person name="Park H.-S."/>
            <person name="Lee H.K."/>
            <person name="Oh T.K."/>
            <person name="Kim J.F."/>
        </authorList>
    </citation>
    <scope>NUCLEOTIDE SEQUENCE [LARGE SCALE GENOMIC DNA]</scope>
    <source>
        <strain evidence="2 3">KCTC 2396</strain>
    </source>
</reference>
<dbReference type="KEGG" id="hch:HCH_06143"/>
<dbReference type="SUPFAM" id="SSF54523">
    <property type="entry name" value="Pili subunits"/>
    <property type="match status" value="1"/>
</dbReference>
<feature type="transmembrane region" description="Helical" evidence="1">
    <location>
        <begin position="12"/>
        <end position="36"/>
    </location>
</feature>
<dbReference type="InterPro" id="IPR012902">
    <property type="entry name" value="N_methyl_site"/>
</dbReference>
<dbReference type="Proteomes" id="UP000000238">
    <property type="component" value="Chromosome"/>
</dbReference>
<dbReference type="STRING" id="349521.HCH_06143"/>
<dbReference type="EMBL" id="CP000155">
    <property type="protein sequence ID" value="ABC32791.1"/>
    <property type="molecule type" value="Genomic_DNA"/>
</dbReference>
<keyword evidence="1" id="KW-0812">Transmembrane</keyword>